<reference evidence="3 4" key="1">
    <citation type="journal article" date="2008" name="PLoS Genet.">
        <title>Genomic islands in the pathogenic filamentous fungus Aspergillus fumigatus.</title>
        <authorList>
            <person name="Fedorova N.D."/>
            <person name="Khaldi N."/>
            <person name="Joardar V.S."/>
            <person name="Maiti R."/>
            <person name="Amedeo P."/>
            <person name="Anderson M.J."/>
            <person name="Crabtree J."/>
            <person name="Silva J.C."/>
            <person name="Badger J.H."/>
            <person name="Albarraq A."/>
            <person name="Angiuoli S."/>
            <person name="Bussey H."/>
            <person name="Bowyer P."/>
            <person name="Cotty P.J."/>
            <person name="Dyer P.S."/>
            <person name="Egan A."/>
            <person name="Galens K."/>
            <person name="Fraser-Liggett C.M."/>
            <person name="Haas B.J."/>
            <person name="Inman J.M."/>
            <person name="Kent R."/>
            <person name="Lemieux S."/>
            <person name="Malavazi I."/>
            <person name="Orvis J."/>
            <person name="Roemer T."/>
            <person name="Ronning C.M."/>
            <person name="Sundaram J.P."/>
            <person name="Sutton G."/>
            <person name="Turner G."/>
            <person name="Venter J.C."/>
            <person name="White O.R."/>
            <person name="Whitty B.R."/>
            <person name="Youngman P."/>
            <person name="Wolfe K.H."/>
            <person name="Goldman G.H."/>
            <person name="Wortman J.R."/>
            <person name="Jiang B."/>
            <person name="Denning D.W."/>
            <person name="Nierman W.C."/>
        </authorList>
    </citation>
    <scope>NUCLEOTIDE SEQUENCE [LARGE SCALE GENOMIC DNA]</scope>
    <source>
        <strain evidence="4">ATCC 1007 / CBS 513.65 / DSM 816 / NCTC 3887 / NRRL 1</strain>
    </source>
</reference>
<evidence type="ECO:0000313" key="4">
    <source>
        <dbReference type="Proteomes" id="UP000006701"/>
    </source>
</evidence>
<feature type="domain" description="AAA+ ATPase" evidence="2">
    <location>
        <begin position="109"/>
        <end position="248"/>
    </location>
</feature>
<organism evidence="3 4">
    <name type="scientific">Aspergillus clavatus (strain ATCC 1007 / CBS 513.65 / DSM 816 / NCTC 3887 / NRRL 1 / QM 1276 / 107)</name>
    <dbReference type="NCBI Taxonomy" id="344612"/>
    <lineage>
        <taxon>Eukaryota</taxon>
        <taxon>Fungi</taxon>
        <taxon>Dikarya</taxon>
        <taxon>Ascomycota</taxon>
        <taxon>Pezizomycotina</taxon>
        <taxon>Eurotiomycetes</taxon>
        <taxon>Eurotiomycetidae</taxon>
        <taxon>Eurotiales</taxon>
        <taxon>Aspergillaceae</taxon>
        <taxon>Aspergillus</taxon>
        <taxon>Aspergillus subgen. Fumigati</taxon>
    </lineage>
</organism>
<dbReference type="STRING" id="344612.A1C8X3"/>
<feature type="region of interest" description="Disordered" evidence="1">
    <location>
        <begin position="896"/>
        <end position="925"/>
    </location>
</feature>
<feature type="domain" description="AAA+ ATPase" evidence="2">
    <location>
        <begin position="657"/>
        <end position="810"/>
    </location>
</feature>
<dbReference type="RefSeq" id="XP_001275186.1">
    <property type="nucleotide sequence ID" value="XM_001275185.1"/>
</dbReference>
<feature type="compositionally biased region" description="Polar residues" evidence="1">
    <location>
        <begin position="906"/>
        <end position="917"/>
    </location>
</feature>
<keyword evidence="4" id="KW-1185">Reference proteome</keyword>
<gene>
    <name evidence="3" type="ORF">ACLA_044800</name>
</gene>
<evidence type="ECO:0000259" key="2">
    <source>
        <dbReference type="SMART" id="SM00382"/>
    </source>
</evidence>
<dbReference type="SMART" id="SM00382">
    <property type="entry name" value="AAA"/>
    <property type="match status" value="2"/>
</dbReference>
<dbReference type="eggNOG" id="KOG0730">
    <property type="taxonomic scope" value="Eukaryota"/>
</dbReference>
<evidence type="ECO:0000256" key="1">
    <source>
        <dbReference type="SAM" id="MobiDB-lite"/>
    </source>
</evidence>
<dbReference type="OMA" id="KRYHNEM"/>
<dbReference type="AlphaFoldDB" id="A1C8X3"/>
<dbReference type="InterPro" id="IPR003593">
    <property type="entry name" value="AAA+_ATPase"/>
</dbReference>
<dbReference type="GO" id="GO:0016887">
    <property type="term" value="F:ATP hydrolysis activity"/>
    <property type="evidence" value="ECO:0007669"/>
    <property type="project" value="InterPro"/>
</dbReference>
<dbReference type="EMBL" id="DS027046">
    <property type="protein sequence ID" value="EAW13760.1"/>
    <property type="molecule type" value="Genomic_DNA"/>
</dbReference>
<accession>A1C8X3</accession>
<feature type="region of interest" description="Disordered" evidence="1">
    <location>
        <begin position="28"/>
        <end position="56"/>
    </location>
</feature>
<dbReference type="GO" id="GO:0005524">
    <property type="term" value="F:ATP binding"/>
    <property type="evidence" value="ECO:0007669"/>
    <property type="project" value="InterPro"/>
</dbReference>
<dbReference type="OrthoDB" id="2423195at2759"/>
<dbReference type="InterPro" id="IPR050773">
    <property type="entry name" value="CbxX/CfxQ_RuBisCO_ESX"/>
</dbReference>
<dbReference type="Gene3D" id="3.40.50.300">
    <property type="entry name" value="P-loop containing nucleotide triphosphate hydrolases"/>
    <property type="match status" value="3"/>
</dbReference>
<evidence type="ECO:0000313" key="3">
    <source>
        <dbReference type="EMBL" id="EAW13760.1"/>
    </source>
</evidence>
<name>A1C8X3_ASPCL</name>
<proteinExistence type="predicted"/>
<dbReference type="InterPro" id="IPR027417">
    <property type="entry name" value="P-loop_NTPase"/>
</dbReference>
<dbReference type="VEuPathDB" id="FungiDB:ACLA_044800"/>
<dbReference type="Pfam" id="PF00004">
    <property type="entry name" value="AAA"/>
    <property type="match status" value="1"/>
</dbReference>
<dbReference type="HOGENOM" id="CLU_006450_0_1_1"/>
<dbReference type="PANTHER" id="PTHR43392">
    <property type="entry name" value="AAA-TYPE ATPASE FAMILY PROTEIN / ANKYRIN REPEAT FAMILY PROTEIN"/>
    <property type="match status" value="1"/>
</dbReference>
<dbReference type="GeneID" id="4707253"/>
<protein>
    <recommendedName>
        <fullName evidence="2">AAA+ ATPase domain-containing protein</fullName>
    </recommendedName>
</protein>
<dbReference type="InterPro" id="IPR003959">
    <property type="entry name" value="ATPase_AAA_core"/>
</dbReference>
<dbReference type="SUPFAM" id="SSF52540">
    <property type="entry name" value="P-loop containing nucleoside triphosphate hydrolases"/>
    <property type="match status" value="3"/>
</dbReference>
<dbReference type="Proteomes" id="UP000006701">
    <property type="component" value="Unassembled WGS sequence"/>
</dbReference>
<dbReference type="PANTHER" id="PTHR43392:SF2">
    <property type="entry name" value="AAA-TYPE ATPASE FAMILY PROTEIN _ ANKYRIN REPEAT FAMILY PROTEIN"/>
    <property type="match status" value="1"/>
</dbReference>
<sequence>MDFTIITRPMSARFPWFLSTLFPPRKPQPSASASVSVSTQTVPNSRPPSVNEVTPSPEELLEARRERARMEAEEVLRNLVGQEHVKRRLNEIQTWINICQRQGKDPKDEWYNIVLQGNEGIGKTTVARVYANILFAMGIVDMPTVQEISGAALAAQGSEGLQQVITSMIDAATPSAQTVGVLLIEDPHLLTTTACCDSGREVFDCLFKAMERTTGRVIVVLTGNPSEMEELVRLHPRFERMMCCTLQFADFDSNDYLTLLARCMQDRFGSDLEVDGGLDGPYMQMAARRLVRAAAGNGPRNVHAVKRLLDNMTRRQVQYLLAQQHESSEEANHFSLSKEDLVGPRPADVMAKSQAWANMQKLVGQDAAKASVAEIIDTVEENYWRESRNQRPFSIRVNRIFIGPSGTGKCTVATLYGQVLAELGILTSGEVVNVRISHKPDVSLVIEDLLESTVGNVLLVDVSDVNEASEIMLDSLLNQLSLLPRHDRCVILVGPSSRIEPMLCQHRNDMLKVFRQHHLVHFHPFSRAQMQQILEMKLCDQEVQATPGAIDDAMKALEHARMRQDFDHGRAIAHLLGSAHAAYERSQSQEDHDELQTNRILVSENFKVDDVCGQKTLNFGEELKHTLVADDIVLLLERYHHDLRASWLLGVDPSRRVPLAIIFKGASGIGKRIVAQFFGRLYYTMGALASATVVECSATDLIPQDSRTASTQARSLLEKSRGGVLFVEDAHRLGEFESATQTINDLIYLLPRYSRDTVVILAGSGSEMDQMLSTQPRLSSLFQEEIVFKSPTPRELLRLLDQRLDEEKIPGPRPFFTDTRTETYREFTRAMQTLSMFPCWSNGRDIDVLAMWMVSAVMRGVPLDGDSVSPPRLSEDQAMTCVVKMYNLKRDRLRYNQDPKMKSLPRNLSQPRPSSAMKSGVRFPV</sequence>
<feature type="compositionally biased region" description="Low complexity" evidence="1">
    <location>
        <begin position="28"/>
        <end position="43"/>
    </location>
</feature>
<dbReference type="KEGG" id="act:ACLA_044800"/>